<dbReference type="EC" id="2.4.1.250" evidence="2"/>
<evidence type="ECO:0000259" key="1">
    <source>
        <dbReference type="Pfam" id="PF00534"/>
    </source>
</evidence>
<dbReference type="Pfam" id="PF00534">
    <property type="entry name" value="Glycos_transf_1"/>
    <property type="match status" value="1"/>
</dbReference>
<protein>
    <submittedName>
        <fullName evidence="2">D-inositol 3-phosphate glycosyltransferase</fullName>
        <ecNumber evidence="2">2.4.1.250</ecNumber>
    </submittedName>
</protein>
<dbReference type="PANTHER" id="PTHR45947:SF3">
    <property type="entry name" value="SULFOQUINOVOSYL TRANSFERASE SQD2"/>
    <property type="match status" value="1"/>
</dbReference>
<sequence length="415" mass="45630">MHSLIKALQENGNIELAVATSLAGYPPCSFKENGVTYFNICANRILETVDLCPRIRNRSLLRSASRLVNDWNPDLVHFHGSERVFGLIKARGMIDAPAVLSVQGIVEHCYGFALGELNAAALIKMLSLEDIVRFRHPLLTQQRYRRQIPIEQETLKGADAIIGRTQWDQAHARKINPEVCYFHVDEMIRPEFLDSPSWSHENAEPFSVFSTSGASPLKGATVLLEAISLLRRWGHPIRLRIAGVEPAPGKTGETRHIHRRICDLNVTDCVELLGWIPADALAENHQTSRCYVTPSYIENSSNALCEAQCVGVPCVASSSGGTPSIISDGHTGLLFQPGNPALLACQIERVLTDSNLASTLSQNARLVARQRHNPERIVACLLQSYNAIVSENSEIIAHLSSPPEHNSSLGPYSAT</sequence>
<keyword evidence="2" id="KW-0808">Transferase</keyword>
<organism evidence="2 3">
    <name type="scientific">Crateriforma conspicua</name>
    <dbReference type="NCBI Taxonomy" id="2527996"/>
    <lineage>
        <taxon>Bacteria</taxon>
        <taxon>Pseudomonadati</taxon>
        <taxon>Planctomycetota</taxon>
        <taxon>Planctomycetia</taxon>
        <taxon>Planctomycetales</taxon>
        <taxon>Planctomycetaceae</taxon>
        <taxon>Crateriforma</taxon>
    </lineage>
</organism>
<dbReference type="AlphaFoldDB" id="A0A5C5Y6F1"/>
<dbReference type="SUPFAM" id="SSF53756">
    <property type="entry name" value="UDP-Glycosyltransferase/glycogen phosphorylase"/>
    <property type="match status" value="1"/>
</dbReference>
<evidence type="ECO:0000313" key="3">
    <source>
        <dbReference type="Proteomes" id="UP000317238"/>
    </source>
</evidence>
<accession>A0A5C5Y6F1</accession>
<dbReference type="InterPro" id="IPR001296">
    <property type="entry name" value="Glyco_trans_1"/>
</dbReference>
<feature type="domain" description="Glycosyl transferase family 1" evidence="1">
    <location>
        <begin position="204"/>
        <end position="365"/>
    </location>
</feature>
<dbReference type="CDD" id="cd03801">
    <property type="entry name" value="GT4_PimA-like"/>
    <property type="match status" value="1"/>
</dbReference>
<gene>
    <name evidence="2" type="primary">mshA_2</name>
    <name evidence="2" type="ORF">Pan14r_28250</name>
</gene>
<dbReference type="InterPro" id="IPR050194">
    <property type="entry name" value="Glycosyltransferase_grp1"/>
</dbReference>
<evidence type="ECO:0000313" key="2">
    <source>
        <dbReference type="EMBL" id="TWT70518.1"/>
    </source>
</evidence>
<keyword evidence="2" id="KW-0328">Glycosyltransferase</keyword>
<dbReference type="Proteomes" id="UP000317238">
    <property type="component" value="Unassembled WGS sequence"/>
</dbReference>
<dbReference type="EMBL" id="SJPL01000001">
    <property type="protein sequence ID" value="TWT70518.1"/>
    <property type="molecule type" value="Genomic_DNA"/>
</dbReference>
<dbReference type="PANTHER" id="PTHR45947">
    <property type="entry name" value="SULFOQUINOVOSYL TRANSFERASE SQD2"/>
    <property type="match status" value="1"/>
</dbReference>
<comment type="caution">
    <text evidence="2">The sequence shown here is derived from an EMBL/GenBank/DDBJ whole genome shotgun (WGS) entry which is preliminary data.</text>
</comment>
<name>A0A5C5Y6F1_9PLAN</name>
<proteinExistence type="predicted"/>
<keyword evidence="3" id="KW-1185">Reference proteome</keyword>
<dbReference type="Gene3D" id="3.40.50.2000">
    <property type="entry name" value="Glycogen Phosphorylase B"/>
    <property type="match status" value="2"/>
</dbReference>
<reference evidence="2 3" key="1">
    <citation type="submission" date="2019-02" db="EMBL/GenBank/DDBJ databases">
        <title>Deep-cultivation of Planctomycetes and their phenomic and genomic characterization uncovers novel biology.</title>
        <authorList>
            <person name="Wiegand S."/>
            <person name="Jogler M."/>
            <person name="Boedeker C."/>
            <person name="Pinto D."/>
            <person name="Vollmers J."/>
            <person name="Rivas-Marin E."/>
            <person name="Kohn T."/>
            <person name="Peeters S.H."/>
            <person name="Heuer A."/>
            <person name="Rast P."/>
            <person name="Oberbeckmann S."/>
            <person name="Bunk B."/>
            <person name="Jeske O."/>
            <person name="Meyerdierks A."/>
            <person name="Storesund J.E."/>
            <person name="Kallscheuer N."/>
            <person name="Luecker S."/>
            <person name="Lage O.M."/>
            <person name="Pohl T."/>
            <person name="Merkel B.J."/>
            <person name="Hornburger P."/>
            <person name="Mueller R.-W."/>
            <person name="Bruemmer F."/>
            <person name="Labrenz M."/>
            <person name="Spormann A.M."/>
            <person name="Op Den Camp H."/>
            <person name="Overmann J."/>
            <person name="Amann R."/>
            <person name="Jetten M.S.M."/>
            <person name="Mascher T."/>
            <person name="Medema M.H."/>
            <person name="Devos D.P."/>
            <person name="Kaster A.-K."/>
            <person name="Ovreas L."/>
            <person name="Rohde M."/>
            <person name="Galperin M.Y."/>
            <person name="Jogler C."/>
        </authorList>
    </citation>
    <scope>NUCLEOTIDE SEQUENCE [LARGE SCALE GENOMIC DNA]</scope>
    <source>
        <strain evidence="2 3">Pan14r</strain>
    </source>
</reference>
<dbReference type="GO" id="GO:0102710">
    <property type="term" value="F:D-inositol-3-phosphate glycosyltransferase activity"/>
    <property type="evidence" value="ECO:0007669"/>
    <property type="project" value="UniProtKB-EC"/>
</dbReference>